<dbReference type="OrthoDB" id="9781415at2"/>
<evidence type="ECO:0000313" key="4">
    <source>
        <dbReference type="Proteomes" id="UP000187408"/>
    </source>
</evidence>
<evidence type="ECO:0000313" key="3">
    <source>
        <dbReference type="EMBL" id="OMH41129.1"/>
    </source>
</evidence>
<reference evidence="3 4" key="1">
    <citation type="submission" date="2016-10" db="EMBL/GenBank/DDBJ databases">
        <title>Genome sequence of a sulfur-reducing bacterium Desulfurobacterium indicum K6013.</title>
        <authorList>
            <person name="Cao J."/>
            <person name="Shao Z."/>
            <person name="Alain K."/>
            <person name="Jebbar M."/>
        </authorList>
    </citation>
    <scope>NUCLEOTIDE SEQUENCE [LARGE SCALE GENOMIC DNA]</scope>
    <source>
        <strain evidence="3 4">K6013</strain>
    </source>
</reference>
<dbReference type="STRING" id="1914305.BLW93_01175"/>
<dbReference type="PANTHER" id="PTHR48100:SF10">
    <property type="entry name" value="2-CARBOXY-D-ARABINITOL-1-PHOSPHATASE-RELATED"/>
    <property type="match status" value="1"/>
</dbReference>
<dbReference type="SMART" id="SM00855">
    <property type="entry name" value="PGAM"/>
    <property type="match status" value="1"/>
</dbReference>
<proteinExistence type="predicted"/>
<sequence length="217" mass="24511">MPKIILVRHGKTVWNAEGRYQGKMDIPLNEEGKEQARKAGEALKNFPVKAVFASPLKRCYDTAAEIAKHHNLSVQTEEGFKEIDHGEWEGLLASDVEKKYPKLLKLWREKPAEVRMPGEGGETLQDVYDRAVKAFEKVVSQFDDDDLIVIVGHDATNKVIMCHVLETDLNKFWAFKQANCGITVLEYNPKTKNVIVHVANATGHLGKDIDFEIQKSL</sequence>
<dbReference type="EMBL" id="MOEN01000003">
    <property type="protein sequence ID" value="OMH41129.1"/>
    <property type="molecule type" value="Genomic_DNA"/>
</dbReference>
<dbReference type="Gene3D" id="3.40.50.1240">
    <property type="entry name" value="Phosphoglycerate mutase-like"/>
    <property type="match status" value="1"/>
</dbReference>
<dbReference type="GO" id="GO:0016791">
    <property type="term" value="F:phosphatase activity"/>
    <property type="evidence" value="ECO:0007669"/>
    <property type="project" value="TreeGrafter"/>
</dbReference>
<keyword evidence="4" id="KW-1185">Reference proteome</keyword>
<name>A0A1R1MN01_9BACT</name>
<accession>A0A1R1MN01</accession>
<dbReference type="CDD" id="cd07067">
    <property type="entry name" value="HP_PGM_like"/>
    <property type="match status" value="1"/>
</dbReference>
<gene>
    <name evidence="3" type="ORF">BLW93_01175</name>
</gene>
<dbReference type="AlphaFoldDB" id="A0A1R1MN01"/>
<dbReference type="PANTHER" id="PTHR48100">
    <property type="entry name" value="BROAD-SPECIFICITY PHOSPHATASE YOR283W-RELATED"/>
    <property type="match status" value="1"/>
</dbReference>
<feature type="binding site" evidence="2">
    <location>
        <position position="58"/>
    </location>
    <ligand>
        <name>substrate</name>
    </ligand>
</feature>
<dbReference type="InterPro" id="IPR013078">
    <property type="entry name" value="His_Pase_superF_clade-1"/>
</dbReference>
<comment type="caution">
    <text evidence="3">The sequence shown here is derived from an EMBL/GenBank/DDBJ whole genome shotgun (WGS) entry which is preliminary data.</text>
</comment>
<protein>
    <submittedName>
        <fullName evidence="3">Histidine phosphatase family protein</fullName>
    </submittedName>
</protein>
<evidence type="ECO:0000256" key="2">
    <source>
        <dbReference type="PIRSR" id="PIRSR613078-2"/>
    </source>
</evidence>
<dbReference type="InterPro" id="IPR029033">
    <property type="entry name" value="His_PPase_superfam"/>
</dbReference>
<evidence type="ECO:0000256" key="1">
    <source>
        <dbReference type="PIRSR" id="PIRSR613078-1"/>
    </source>
</evidence>
<feature type="binding site" evidence="2">
    <location>
        <begin position="8"/>
        <end position="15"/>
    </location>
    <ligand>
        <name>substrate</name>
    </ligand>
</feature>
<dbReference type="InterPro" id="IPR050275">
    <property type="entry name" value="PGM_Phosphatase"/>
</dbReference>
<feature type="active site" description="Tele-phosphohistidine intermediate" evidence="1">
    <location>
        <position position="9"/>
    </location>
</feature>
<dbReference type="Pfam" id="PF00300">
    <property type="entry name" value="His_Phos_1"/>
    <property type="match status" value="1"/>
</dbReference>
<dbReference type="Proteomes" id="UP000187408">
    <property type="component" value="Unassembled WGS sequence"/>
</dbReference>
<dbReference type="SUPFAM" id="SSF53254">
    <property type="entry name" value="Phosphoglycerate mutase-like"/>
    <property type="match status" value="1"/>
</dbReference>
<organism evidence="3 4">
    <name type="scientific">Desulfurobacterium indicum</name>
    <dbReference type="NCBI Taxonomy" id="1914305"/>
    <lineage>
        <taxon>Bacteria</taxon>
        <taxon>Pseudomonadati</taxon>
        <taxon>Aquificota</taxon>
        <taxon>Aquificia</taxon>
        <taxon>Desulfurobacteriales</taxon>
        <taxon>Desulfurobacteriaceae</taxon>
        <taxon>Desulfurobacterium</taxon>
    </lineage>
</organism>
<dbReference type="RefSeq" id="WP_076712286.1">
    <property type="nucleotide sequence ID" value="NZ_MOEN01000003.1"/>
</dbReference>
<feature type="active site" description="Proton donor/acceptor" evidence="1">
    <location>
        <position position="82"/>
    </location>
</feature>